<proteinExistence type="predicted"/>
<protein>
    <submittedName>
        <fullName evidence="3">Doublecortin domain-containing protein 2 isoform X2</fullName>
    </submittedName>
</protein>
<dbReference type="PANTHER" id="PTHR23004:SF11">
    <property type="entry name" value="PROTEIN RPI-1"/>
    <property type="match status" value="1"/>
</dbReference>
<sequence>MNAQEREHRNHVNDVFSTRITIYRNGDLNFYGKKLVVNRKHIRTFNSFLDEVTRDTQAKVAVRSIRTPNHGTVVANLDRVENGGVYVAVGLEKFKHLPYKEIPTHDNLSLRHHLKPQAKPIPHNRIYASARYQKLAVSEPLCNRIILVYRNGDDLYPGKKLLLDKRLLENMDTLLQYITDKIKLTTGAVRSLHTLDGSVIKETSQLETGVKYVAVGYQKHFVKGIYLNESEPFNVSIKKIHHKALKFKKNKKKKMLNEEKQEVKNDHNLNKTHEDISELVKTAVEDLNFSSTDEEKNHKSEFVLKRMNKVASNNKINQQDTKIDEAKIVEKNMNKVASNNKINQYEPQIEEAKVVEKHMTKVVSSNKINQQHPKVDNGKIIEKPMTNIASNNKVNMQNPKVEEAKVIKKISSKKKLSSEMEHEKSLNNSPVEKVLDEHIDKENEKENILQNQSIQIQKKSSLSQATIKNIYSKSLPTKSLTINELDSSKPLKILTSNLSISHLKIPPNMPAEEDSKIPPIFQASGETMETANEVVESHETNIEPAVEMVPPKEIQDEEIEKENEVKLSIDG</sequence>
<reference evidence="3" key="1">
    <citation type="submission" date="2025-08" db="UniProtKB">
        <authorList>
            <consortium name="RefSeq"/>
        </authorList>
    </citation>
    <scope>IDENTIFICATION</scope>
</reference>
<evidence type="ECO:0000313" key="2">
    <source>
        <dbReference type="Proteomes" id="UP001652625"/>
    </source>
</evidence>
<dbReference type="GeneID" id="105846916"/>
<evidence type="ECO:0000259" key="1">
    <source>
        <dbReference type="PROSITE" id="PS50309"/>
    </source>
</evidence>
<dbReference type="RefSeq" id="XP_065651524.1">
    <property type="nucleotide sequence ID" value="XM_065795452.1"/>
</dbReference>
<evidence type="ECO:0000313" key="3">
    <source>
        <dbReference type="RefSeq" id="XP_065651524.1"/>
    </source>
</evidence>
<dbReference type="Gene3D" id="3.10.20.230">
    <property type="entry name" value="Doublecortin domain"/>
    <property type="match status" value="2"/>
</dbReference>
<keyword evidence="2" id="KW-1185">Reference proteome</keyword>
<name>A0ABM4BQV0_HYDVU</name>
<dbReference type="PANTHER" id="PTHR23004">
    <property type="entry name" value="DOUBLECORTIN DOMAIN CONTAINING 2"/>
    <property type="match status" value="1"/>
</dbReference>
<feature type="domain" description="Doublecortin" evidence="1">
    <location>
        <begin position="144"/>
        <end position="227"/>
    </location>
</feature>
<dbReference type="SMART" id="SM00537">
    <property type="entry name" value="DCX"/>
    <property type="match status" value="2"/>
</dbReference>
<dbReference type="SUPFAM" id="SSF89837">
    <property type="entry name" value="Doublecortin (DC)"/>
    <property type="match status" value="2"/>
</dbReference>
<feature type="domain" description="Doublecortin" evidence="1">
    <location>
        <begin position="18"/>
        <end position="100"/>
    </location>
</feature>
<dbReference type="Proteomes" id="UP001652625">
    <property type="component" value="Chromosome 04"/>
</dbReference>
<gene>
    <name evidence="3" type="primary">LOC105846916</name>
</gene>
<organism evidence="2 3">
    <name type="scientific">Hydra vulgaris</name>
    <name type="common">Hydra</name>
    <name type="synonym">Hydra attenuata</name>
    <dbReference type="NCBI Taxonomy" id="6087"/>
    <lineage>
        <taxon>Eukaryota</taxon>
        <taxon>Metazoa</taxon>
        <taxon>Cnidaria</taxon>
        <taxon>Hydrozoa</taxon>
        <taxon>Hydroidolina</taxon>
        <taxon>Anthoathecata</taxon>
        <taxon>Aplanulata</taxon>
        <taxon>Hydridae</taxon>
        <taxon>Hydra</taxon>
    </lineage>
</organism>
<accession>A0ABM4BQV0</accession>
<dbReference type="Pfam" id="PF03607">
    <property type="entry name" value="DCX"/>
    <property type="match status" value="2"/>
</dbReference>
<dbReference type="InterPro" id="IPR003533">
    <property type="entry name" value="Doublecortin_dom"/>
</dbReference>
<dbReference type="InterPro" id="IPR036572">
    <property type="entry name" value="Doublecortin_dom_sf"/>
</dbReference>
<dbReference type="PROSITE" id="PS50309">
    <property type="entry name" value="DC"/>
    <property type="match status" value="2"/>
</dbReference>